<dbReference type="InterPro" id="IPR036271">
    <property type="entry name" value="Tet_transcr_reg_TetR-rel_C_sf"/>
</dbReference>
<keyword evidence="2" id="KW-1185">Reference proteome</keyword>
<evidence type="ECO:0008006" key="3">
    <source>
        <dbReference type="Google" id="ProtNLM"/>
    </source>
</evidence>
<dbReference type="RefSeq" id="WP_028751412.1">
    <property type="nucleotide sequence ID" value="NZ_JACIIG010000004.1"/>
</dbReference>
<dbReference type="AlphaFoldDB" id="A0A7W6ZSQ0"/>
<protein>
    <recommendedName>
        <fullName evidence="3">Tetracyclin repressor-like C-terminal domain-containing protein</fullName>
    </recommendedName>
</protein>
<sequence length="63" mass="6849">MRARRLSPLQMAAQATALWSLVHSFAMLLLEGRLNGMIRSLPGDETADSLLDAVLAAIRVVDD</sequence>
<proteinExistence type="predicted"/>
<dbReference type="GeneID" id="32529107"/>
<dbReference type="EMBL" id="JACIIG010000004">
    <property type="protein sequence ID" value="MBB4568014.1"/>
    <property type="molecule type" value="Genomic_DNA"/>
</dbReference>
<name>A0A7W6ZSQ0_9HYPH</name>
<accession>A0A7W6ZSQ0</accession>
<comment type="caution">
    <text evidence="1">The sequence shown here is derived from an EMBL/GenBank/DDBJ whole genome shotgun (WGS) entry which is preliminary data.</text>
</comment>
<organism evidence="1 2">
    <name type="scientific">Rhizobium leucaenae</name>
    <dbReference type="NCBI Taxonomy" id="29450"/>
    <lineage>
        <taxon>Bacteria</taxon>
        <taxon>Pseudomonadati</taxon>
        <taxon>Pseudomonadota</taxon>
        <taxon>Alphaproteobacteria</taxon>
        <taxon>Hyphomicrobiales</taxon>
        <taxon>Rhizobiaceae</taxon>
        <taxon>Rhizobium/Agrobacterium group</taxon>
        <taxon>Rhizobium</taxon>
    </lineage>
</organism>
<dbReference type="SUPFAM" id="SSF48498">
    <property type="entry name" value="Tetracyclin repressor-like, C-terminal domain"/>
    <property type="match status" value="1"/>
</dbReference>
<gene>
    <name evidence="1" type="ORF">GGE60_002125</name>
</gene>
<dbReference type="Gene3D" id="1.10.357.10">
    <property type="entry name" value="Tetracycline Repressor, domain 2"/>
    <property type="match status" value="1"/>
</dbReference>
<dbReference type="OrthoDB" id="7056813at2"/>
<dbReference type="Proteomes" id="UP000543836">
    <property type="component" value="Unassembled WGS sequence"/>
</dbReference>
<reference evidence="1 2" key="1">
    <citation type="submission" date="2020-08" db="EMBL/GenBank/DDBJ databases">
        <title>Genomic Encyclopedia of Type Strains, Phase IV (KMG-V): Genome sequencing to study the core and pangenomes of soil and plant-associated prokaryotes.</title>
        <authorList>
            <person name="Whitman W."/>
        </authorList>
    </citation>
    <scope>NUCLEOTIDE SEQUENCE [LARGE SCALE GENOMIC DNA]</scope>
    <source>
        <strain evidence="1 2">SEMIA 492</strain>
    </source>
</reference>
<evidence type="ECO:0000313" key="2">
    <source>
        <dbReference type="Proteomes" id="UP000543836"/>
    </source>
</evidence>
<evidence type="ECO:0000313" key="1">
    <source>
        <dbReference type="EMBL" id="MBB4568014.1"/>
    </source>
</evidence>